<keyword evidence="3" id="KW-1185">Reference proteome</keyword>
<accession>A0A182QDM2</accession>
<feature type="compositionally biased region" description="Polar residues" evidence="1">
    <location>
        <begin position="218"/>
        <end position="232"/>
    </location>
</feature>
<proteinExistence type="predicted"/>
<dbReference type="AlphaFoldDB" id="A0A182QDM2"/>
<feature type="compositionally biased region" description="Gly residues" evidence="1">
    <location>
        <begin position="50"/>
        <end position="69"/>
    </location>
</feature>
<feature type="region of interest" description="Disordered" evidence="1">
    <location>
        <begin position="25"/>
        <end position="86"/>
    </location>
</feature>
<dbReference type="EMBL" id="AXCN02001240">
    <property type="status" value="NOT_ANNOTATED_CDS"/>
    <property type="molecule type" value="Genomic_DNA"/>
</dbReference>
<dbReference type="EnsemblMetazoa" id="AFAF008058-RA">
    <property type="protein sequence ID" value="AFAF008058-PA"/>
    <property type="gene ID" value="AFAF008058"/>
</dbReference>
<feature type="region of interest" description="Disordered" evidence="1">
    <location>
        <begin position="128"/>
        <end position="173"/>
    </location>
</feature>
<reference evidence="2" key="2">
    <citation type="submission" date="2020-05" db="UniProtKB">
        <authorList>
            <consortium name="EnsemblMetazoa"/>
        </authorList>
    </citation>
    <scope>IDENTIFICATION</scope>
    <source>
        <strain evidence="2">FAR1</strain>
    </source>
</reference>
<dbReference type="Proteomes" id="UP000075886">
    <property type="component" value="Unassembled WGS sequence"/>
</dbReference>
<sequence length="275" mass="26805">MALDMEVGSVHREAFLVRRNLLPASPSRATARRQGRGRATHSARKKLGKTAGGGGGAGGAAGGGGGDGGDTANRISSGGGSSRTTAGSVPMAVGGATSASASTAAAAAQNVLGAAVAATVTVVAIPAAGSPATGGTGGVGGGSEGGGAGHGGVTTIGGTTPVPHSPTSATAPPVGKSIEQQVRFAGTFCYPESPSRLCSLSESINTFEVKCNAAQPLVSTGSQTTPTPNNGSPIEGQGGGHLAPPTTTTRTRRESQRSSKRNGQKPKCNRYFARM</sequence>
<organism evidence="2 3">
    <name type="scientific">Anopheles farauti</name>
    <dbReference type="NCBI Taxonomy" id="69004"/>
    <lineage>
        <taxon>Eukaryota</taxon>
        <taxon>Metazoa</taxon>
        <taxon>Ecdysozoa</taxon>
        <taxon>Arthropoda</taxon>
        <taxon>Hexapoda</taxon>
        <taxon>Insecta</taxon>
        <taxon>Pterygota</taxon>
        <taxon>Neoptera</taxon>
        <taxon>Endopterygota</taxon>
        <taxon>Diptera</taxon>
        <taxon>Nematocera</taxon>
        <taxon>Culicoidea</taxon>
        <taxon>Culicidae</taxon>
        <taxon>Anophelinae</taxon>
        <taxon>Anopheles</taxon>
    </lineage>
</organism>
<evidence type="ECO:0000313" key="3">
    <source>
        <dbReference type="Proteomes" id="UP000075886"/>
    </source>
</evidence>
<evidence type="ECO:0000313" key="2">
    <source>
        <dbReference type="EnsemblMetazoa" id="AFAF008058-PA"/>
    </source>
</evidence>
<evidence type="ECO:0000256" key="1">
    <source>
        <dbReference type="SAM" id="MobiDB-lite"/>
    </source>
</evidence>
<feature type="region of interest" description="Disordered" evidence="1">
    <location>
        <begin position="218"/>
        <end position="275"/>
    </location>
</feature>
<feature type="compositionally biased region" description="Gly residues" evidence="1">
    <location>
        <begin position="132"/>
        <end position="155"/>
    </location>
</feature>
<protein>
    <submittedName>
        <fullName evidence="2">Uncharacterized protein</fullName>
    </submittedName>
</protein>
<feature type="compositionally biased region" description="Basic residues" evidence="1">
    <location>
        <begin position="258"/>
        <end position="268"/>
    </location>
</feature>
<reference evidence="3" key="1">
    <citation type="submission" date="2014-01" db="EMBL/GenBank/DDBJ databases">
        <title>The Genome Sequence of Anopheles farauti FAR1 (V2).</title>
        <authorList>
            <consortium name="The Broad Institute Genomics Platform"/>
            <person name="Neafsey D.E."/>
            <person name="Besansky N."/>
            <person name="Howell P."/>
            <person name="Walton C."/>
            <person name="Young S.K."/>
            <person name="Zeng Q."/>
            <person name="Gargeya S."/>
            <person name="Fitzgerald M."/>
            <person name="Haas B."/>
            <person name="Abouelleil A."/>
            <person name="Allen A.W."/>
            <person name="Alvarado L."/>
            <person name="Arachchi H.M."/>
            <person name="Berlin A.M."/>
            <person name="Chapman S.B."/>
            <person name="Gainer-Dewar J."/>
            <person name="Goldberg J."/>
            <person name="Griggs A."/>
            <person name="Gujja S."/>
            <person name="Hansen M."/>
            <person name="Howarth C."/>
            <person name="Imamovic A."/>
            <person name="Ireland A."/>
            <person name="Larimer J."/>
            <person name="McCowan C."/>
            <person name="Murphy C."/>
            <person name="Pearson M."/>
            <person name="Poon T.W."/>
            <person name="Priest M."/>
            <person name="Roberts A."/>
            <person name="Saif S."/>
            <person name="Shea T."/>
            <person name="Sisk P."/>
            <person name="Sykes S."/>
            <person name="Wortman J."/>
            <person name="Nusbaum C."/>
            <person name="Birren B."/>
        </authorList>
    </citation>
    <scope>NUCLEOTIDE SEQUENCE [LARGE SCALE GENOMIC DNA]</scope>
    <source>
        <strain evidence="3">FAR1</strain>
    </source>
</reference>
<feature type="compositionally biased region" description="Basic residues" evidence="1">
    <location>
        <begin position="30"/>
        <end position="48"/>
    </location>
</feature>
<name>A0A182QDM2_9DIPT</name>
<dbReference type="VEuPathDB" id="VectorBase:AFAF008058"/>